<dbReference type="PANTHER" id="PTHR33563">
    <property type="match status" value="1"/>
</dbReference>
<evidence type="ECO:0000256" key="2">
    <source>
        <dbReference type="ARBA" id="ARBA00023141"/>
    </source>
</evidence>
<feature type="region of interest" description="Disordered" evidence="3">
    <location>
        <begin position="387"/>
        <end position="411"/>
    </location>
</feature>
<dbReference type="PANTHER" id="PTHR33563:SF1">
    <property type="entry name" value="3-DEHYDROQUINATE SYNTHASE"/>
    <property type="match status" value="1"/>
</dbReference>
<dbReference type="PIRSF" id="PIRSF006655">
    <property type="entry name" value="DHQ_synth"/>
    <property type="match status" value="1"/>
</dbReference>
<evidence type="ECO:0000256" key="1">
    <source>
        <dbReference type="ARBA" id="ARBA00022605"/>
    </source>
</evidence>
<feature type="domain" description="3-dehydroquinate synthase N-terminal" evidence="4">
    <location>
        <begin position="44"/>
        <end position="196"/>
    </location>
</feature>
<comment type="caution">
    <text evidence="6">The sequence shown here is derived from an EMBL/GenBank/DDBJ whole genome shotgun (WGS) entry which is preliminary data.</text>
</comment>
<dbReference type="GO" id="GO:0003856">
    <property type="term" value="F:3-dehydroquinate synthase activity"/>
    <property type="evidence" value="ECO:0007669"/>
    <property type="project" value="InterPro"/>
</dbReference>
<dbReference type="AlphaFoldDB" id="A0A176VGW9"/>
<protein>
    <recommendedName>
        <fullName evidence="8">3-dehydroquinate synthase</fullName>
    </recommendedName>
</protein>
<sequence>MQSGLMLPNLYKPGATLGTLLPGGGNKFRPGLAICSARRPTKVEKKVWVWTQNKEVMTASVERGWNTFVFTPETEILADSWQSLSKIRTLFLRDEVIKDSEGNAVALLGQVSSGLGQDDVKALVGQAETVVMSAVDWQIITAENMVAAFQDTNTTLFATAANALEARLYFEALERGTDGVVLQTEDPAEIFSLKAYLASRTEEENKIALQVGTVVKVEASGMGDRVCVDLCNLMSPGEGLLVGSFARGLFLVHSECLTSDYVASRPFRVNAGPVHAYVAVPGGRTSYLSELRSGADVLAVSSDGKTRPVTVGRVKIESRPLMLVEVEFEGSTCSLLLQNAETVCLVSPSASDLPAGEGIAETRALPVTKMKPGDKVIVSLQAGARHTGADTKLPGVDPPHPDSAKEGPLNLESGKACTCPLAWTPEADITN</sequence>
<dbReference type="GO" id="GO:0008652">
    <property type="term" value="P:amino acid biosynthetic process"/>
    <property type="evidence" value="ECO:0007669"/>
    <property type="project" value="UniProtKB-KW"/>
</dbReference>
<dbReference type="Pfam" id="PF01959">
    <property type="entry name" value="DHQS"/>
    <property type="match status" value="1"/>
</dbReference>
<name>A0A176VGW9_MARPO</name>
<dbReference type="GO" id="GO:0016491">
    <property type="term" value="F:oxidoreductase activity"/>
    <property type="evidence" value="ECO:0007669"/>
    <property type="project" value="InterPro"/>
</dbReference>
<evidence type="ECO:0000313" key="7">
    <source>
        <dbReference type="Proteomes" id="UP000077202"/>
    </source>
</evidence>
<keyword evidence="7" id="KW-1185">Reference proteome</keyword>
<proteinExistence type="predicted"/>
<reference evidence="6" key="1">
    <citation type="submission" date="2016-03" db="EMBL/GenBank/DDBJ databases">
        <title>Mechanisms controlling the formation of the plant cell surface in tip-growing cells are functionally conserved among land plants.</title>
        <authorList>
            <person name="Honkanen S."/>
            <person name="Jones V.A."/>
            <person name="Morieri G."/>
            <person name="Champion C."/>
            <person name="Hetherington A.J."/>
            <person name="Kelly S."/>
            <person name="Saint-Marcoux D."/>
            <person name="Proust H."/>
            <person name="Prescott H."/>
            <person name="Dolan L."/>
        </authorList>
    </citation>
    <scope>NUCLEOTIDE SEQUENCE [LARGE SCALE GENOMIC DNA]</scope>
    <source>
        <tissue evidence="6">Whole gametophyte</tissue>
    </source>
</reference>
<dbReference type="InterPro" id="IPR030960">
    <property type="entry name" value="DHQS/DOIS_N"/>
</dbReference>
<feature type="domain" description="3-dehydroquinate synthase C-terminal" evidence="5">
    <location>
        <begin position="213"/>
        <end position="390"/>
    </location>
</feature>
<dbReference type="Pfam" id="PF26558">
    <property type="entry name" value="DHQS_2nd"/>
    <property type="match status" value="1"/>
</dbReference>
<evidence type="ECO:0000256" key="3">
    <source>
        <dbReference type="SAM" id="MobiDB-lite"/>
    </source>
</evidence>
<evidence type="ECO:0000259" key="4">
    <source>
        <dbReference type="Pfam" id="PF01959"/>
    </source>
</evidence>
<dbReference type="GO" id="GO:0009073">
    <property type="term" value="P:aromatic amino acid family biosynthetic process"/>
    <property type="evidence" value="ECO:0007669"/>
    <property type="project" value="UniProtKB-KW"/>
</dbReference>
<dbReference type="InterPro" id="IPR002812">
    <property type="entry name" value="DHQS"/>
</dbReference>
<dbReference type="Proteomes" id="UP000077202">
    <property type="component" value="Unassembled WGS sequence"/>
</dbReference>
<evidence type="ECO:0000313" key="6">
    <source>
        <dbReference type="EMBL" id="OAE19026.1"/>
    </source>
</evidence>
<gene>
    <name evidence="6" type="ORF">AXG93_2839s1220</name>
</gene>
<evidence type="ECO:0008006" key="8">
    <source>
        <dbReference type="Google" id="ProtNLM"/>
    </source>
</evidence>
<keyword evidence="2" id="KW-0057">Aromatic amino acid biosynthesis</keyword>
<organism evidence="6 7">
    <name type="scientific">Marchantia polymorpha subsp. ruderalis</name>
    <dbReference type="NCBI Taxonomy" id="1480154"/>
    <lineage>
        <taxon>Eukaryota</taxon>
        <taxon>Viridiplantae</taxon>
        <taxon>Streptophyta</taxon>
        <taxon>Embryophyta</taxon>
        <taxon>Marchantiophyta</taxon>
        <taxon>Marchantiopsida</taxon>
        <taxon>Marchantiidae</taxon>
        <taxon>Marchantiales</taxon>
        <taxon>Marchantiaceae</taxon>
        <taxon>Marchantia</taxon>
    </lineage>
</organism>
<keyword evidence="1" id="KW-0028">Amino-acid biosynthesis</keyword>
<dbReference type="EMBL" id="LVLJ01003949">
    <property type="protein sequence ID" value="OAE19026.1"/>
    <property type="molecule type" value="Genomic_DNA"/>
</dbReference>
<dbReference type="InterPro" id="IPR056179">
    <property type="entry name" value="DHQS_C"/>
</dbReference>
<accession>A0A176VGW9</accession>
<evidence type="ECO:0000259" key="5">
    <source>
        <dbReference type="Pfam" id="PF26558"/>
    </source>
</evidence>